<accession>A0A061RUH2</accession>
<name>A0A061RUH2_9CHLO</name>
<evidence type="ECO:0000256" key="1">
    <source>
        <dbReference type="SAM" id="MobiDB-lite"/>
    </source>
</evidence>
<gene>
    <name evidence="2" type="ORF">TSPGSL018_22643</name>
</gene>
<protein>
    <submittedName>
        <fullName evidence="2">Uncharacterized protein</fullName>
    </submittedName>
</protein>
<dbReference type="AlphaFoldDB" id="A0A061RUH2"/>
<dbReference type="EMBL" id="GBEZ01010041">
    <property type="protein sequence ID" value="JAC75598.1"/>
    <property type="molecule type" value="Transcribed_RNA"/>
</dbReference>
<sequence length="72" mass="7455">MPPYPPCGLSSGPPPCFSSEDQGAATKKSPEGFPPPEAHRERREGRGGLGLGPLPFSPLQADSSGPREPSEA</sequence>
<feature type="region of interest" description="Disordered" evidence="1">
    <location>
        <begin position="1"/>
        <end position="72"/>
    </location>
</feature>
<evidence type="ECO:0000313" key="2">
    <source>
        <dbReference type="EMBL" id="JAC75598.1"/>
    </source>
</evidence>
<feature type="non-terminal residue" evidence="2">
    <location>
        <position position="72"/>
    </location>
</feature>
<organism evidence="2">
    <name type="scientific">Tetraselmis sp. GSL018</name>
    <dbReference type="NCBI Taxonomy" id="582737"/>
    <lineage>
        <taxon>Eukaryota</taxon>
        <taxon>Viridiplantae</taxon>
        <taxon>Chlorophyta</taxon>
        <taxon>core chlorophytes</taxon>
        <taxon>Chlorodendrophyceae</taxon>
        <taxon>Chlorodendrales</taxon>
        <taxon>Chlorodendraceae</taxon>
        <taxon>Tetraselmis</taxon>
    </lineage>
</organism>
<reference evidence="2" key="1">
    <citation type="submission" date="2014-05" db="EMBL/GenBank/DDBJ databases">
        <title>The transcriptome of the halophilic microalga Tetraselmis sp. GSL018 isolated from the Great Salt Lake, Utah.</title>
        <authorList>
            <person name="Jinkerson R.E."/>
            <person name="D'Adamo S."/>
            <person name="Posewitz M.C."/>
        </authorList>
    </citation>
    <scope>NUCLEOTIDE SEQUENCE</scope>
    <source>
        <strain evidence="2">GSL018</strain>
    </source>
</reference>
<feature type="compositionally biased region" description="Basic and acidic residues" evidence="1">
    <location>
        <begin position="37"/>
        <end position="46"/>
    </location>
</feature>
<proteinExistence type="predicted"/>
<feature type="compositionally biased region" description="Pro residues" evidence="1">
    <location>
        <begin position="1"/>
        <end position="16"/>
    </location>
</feature>